<dbReference type="Gene3D" id="3.40.630.30">
    <property type="match status" value="1"/>
</dbReference>
<dbReference type="RefSeq" id="WP_064594920.1">
    <property type="nucleotide sequence ID" value="NZ_CP134782.1"/>
</dbReference>
<reference evidence="3" key="1">
    <citation type="submission" date="2016-05" db="EMBL/GenBank/DDBJ databases">
        <authorList>
            <person name="Behera P."/>
            <person name="Vaishampayan P."/>
            <person name="Singh N."/>
            <person name="Raina V."/>
            <person name="Suar M."/>
            <person name="Pattnaik A."/>
            <person name="Rastogi G."/>
        </authorList>
    </citation>
    <scope>NUCLEOTIDE SEQUENCE [LARGE SCALE GENOMIC DNA]</scope>
    <source>
        <strain evidence="3">MP23</strain>
    </source>
</reference>
<keyword evidence="2" id="KW-0808">Transferase</keyword>
<dbReference type="PROSITE" id="PS51186">
    <property type="entry name" value="GNAT"/>
    <property type="match status" value="1"/>
</dbReference>
<name>A0A1B7L990_9ENTR</name>
<organism evidence="2 3">
    <name type="scientific">Mangrovibacter phragmitis</name>
    <dbReference type="NCBI Taxonomy" id="1691903"/>
    <lineage>
        <taxon>Bacteria</taxon>
        <taxon>Pseudomonadati</taxon>
        <taxon>Pseudomonadota</taxon>
        <taxon>Gammaproteobacteria</taxon>
        <taxon>Enterobacterales</taxon>
        <taxon>Enterobacteriaceae</taxon>
        <taxon>Mangrovibacter</taxon>
    </lineage>
</organism>
<dbReference type="OrthoDB" id="9801656at2"/>
<dbReference type="EMBL" id="LYRP01000001">
    <property type="protein sequence ID" value="OAT78917.1"/>
    <property type="molecule type" value="Genomic_DNA"/>
</dbReference>
<dbReference type="PANTHER" id="PTHR43792:SF1">
    <property type="entry name" value="N-ACETYLTRANSFERASE DOMAIN-CONTAINING PROTEIN"/>
    <property type="match status" value="1"/>
</dbReference>
<sequence>MHFTSSRLLLRPVIPGDVDCLFRIYGDPQTQQFNPAGPYPSLDYARGILRSWLEHSNQPGFGHWAILLQENPHEIIGFGGLTPRVVCGYHINNLGYRFAPQWWGKGLATEFARSVVAWGFEQGKLSEISAVIRPGHSASQHVLEKTGFHFEREVADPEYPSARLFFTLTKAQWRASQGADAK</sequence>
<keyword evidence="3" id="KW-1185">Reference proteome</keyword>
<evidence type="ECO:0000259" key="1">
    <source>
        <dbReference type="PROSITE" id="PS51186"/>
    </source>
</evidence>
<dbReference type="PANTHER" id="PTHR43792">
    <property type="entry name" value="GNAT FAMILY, PUTATIVE (AFU_ORTHOLOGUE AFUA_3G00765)-RELATED-RELATED"/>
    <property type="match status" value="1"/>
</dbReference>
<evidence type="ECO:0000313" key="3">
    <source>
        <dbReference type="Proteomes" id="UP000078225"/>
    </source>
</evidence>
<gene>
    <name evidence="2" type="ORF">A9B99_04260</name>
</gene>
<dbReference type="AlphaFoldDB" id="A0A1B7L990"/>
<dbReference type="GO" id="GO:0016747">
    <property type="term" value="F:acyltransferase activity, transferring groups other than amino-acyl groups"/>
    <property type="evidence" value="ECO:0007669"/>
    <property type="project" value="InterPro"/>
</dbReference>
<accession>A0A1B7L990</accession>
<evidence type="ECO:0000313" key="2">
    <source>
        <dbReference type="EMBL" id="OAT78917.1"/>
    </source>
</evidence>
<dbReference type="InterPro" id="IPR000182">
    <property type="entry name" value="GNAT_dom"/>
</dbReference>
<feature type="domain" description="N-acetyltransferase" evidence="1">
    <location>
        <begin position="8"/>
        <end position="169"/>
    </location>
</feature>
<dbReference type="SUPFAM" id="SSF55729">
    <property type="entry name" value="Acyl-CoA N-acyltransferases (Nat)"/>
    <property type="match status" value="1"/>
</dbReference>
<dbReference type="Proteomes" id="UP000078225">
    <property type="component" value="Unassembled WGS sequence"/>
</dbReference>
<dbReference type="InterPro" id="IPR016181">
    <property type="entry name" value="Acyl_CoA_acyltransferase"/>
</dbReference>
<dbReference type="Pfam" id="PF13302">
    <property type="entry name" value="Acetyltransf_3"/>
    <property type="match status" value="1"/>
</dbReference>
<dbReference type="STRING" id="1691903.A9B99_04260"/>
<protein>
    <submittedName>
        <fullName evidence="2">GNAT family acetyltransferase</fullName>
    </submittedName>
</protein>
<comment type="caution">
    <text evidence="2">The sequence shown here is derived from an EMBL/GenBank/DDBJ whole genome shotgun (WGS) entry which is preliminary data.</text>
</comment>
<dbReference type="InterPro" id="IPR051531">
    <property type="entry name" value="N-acetyltransferase"/>
</dbReference>
<proteinExistence type="predicted"/>